<dbReference type="Pfam" id="PF01730">
    <property type="entry name" value="UreF"/>
    <property type="match status" value="1"/>
</dbReference>
<dbReference type="Proteomes" id="UP001230188">
    <property type="component" value="Unassembled WGS sequence"/>
</dbReference>
<dbReference type="EMBL" id="JAQMWT010000379">
    <property type="protein sequence ID" value="KAJ8602511.1"/>
    <property type="molecule type" value="Genomic_DNA"/>
</dbReference>
<comment type="similarity">
    <text evidence="1">Belongs to the UreD family.</text>
</comment>
<dbReference type="AlphaFoldDB" id="A0AAD7UCQ6"/>
<comment type="caution">
    <text evidence="5">The sequence shown here is derived from an EMBL/GenBank/DDBJ whole genome shotgun (WGS) entry which is preliminary data.</text>
</comment>
<dbReference type="InterPro" id="IPR038277">
    <property type="entry name" value="UreF_sf"/>
</dbReference>
<protein>
    <recommendedName>
        <fullName evidence="7">Urease accessory protein</fullName>
    </recommendedName>
</protein>
<evidence type="ECO:0008006" key="7">
    <source>
        <dbReference type="Google" id="ProtNLM"/>
    </source>
</evidence>
<reference evidence="5" key="1">
    <citation type="submission" date="2023-01" db="EMBL/GenBank/DDBJ databases">
        <title>Metagenome sequencing of chrysophaentin producing Chrysophaeum taylorii.</title>
        <authorList>
            <person name="Davison J."/>
            <person name="Bewley C."/>
        </authorList>
    </citation>
    <scope>NUCLEOTIDE SEQUENCE</scope>
    <source>
        <strain evidence="5">NIES-1699</strain>
    </source>
</reference>
<dbReference type="GO" id="GO:0016151">
    <property type="term" value="F:nickel cation binding"/>
    <property type="evidence" value="ECO:0007669"/>
    <property type="project" value="InterPro"/>
</dbReference>
<evidence type="ECO:0000313" key="5">
    <source>
        <dbReference type="EMBL" id="KAJ8602511.1"/>
    </source>
</evidence>
<gene>
    <name evidence="5" type="ORF">CTAYLR_001275</name>
</gene>
<sequence length="545" mass="56749">MGRRRPGEGYAKVEARLVGGRSVLSRSVHASPLRVQPMPTASARRAKAAAAVIASVGGGLLADDDVQVEVSVGAGATLWLGTQASTKIYKKRRTPYWSGAAAAATRSRFEARVAGTLVYAPDPCVPYRGSAYAGTSRYVLEPGASLVTVDWVQAGRVRMRGGERWVLESFSSRATWQIGDDESAADAVVLDAHSRRGFDLGGTRRDATATLAVVGLPEVASRCLKAARAIARRSGARVVDEDEDEDFPSLASPVALGCSSAGKLLVARLVAADSEDIYRVLHHVLLPLEAALGSAPYADRIYGSSSRVSPRDCPDEDDFESPPLEEAGGSWGQWLGAALRLGDAALPTGGFAHSGGLEAASQLGVLRPGDEASLLAFVAAAADTHARLYAPFAKAAARDGADLASLDGALDALLKTHAPARRASERQGAAVRRIAESLGVALSPTPTHGAVAMGFLAATLGLPDLAAAVVFAHATTRDAFSAAVRLGLVGPLRAVALQARALDDQVRRLSAIFPDLDPATAATSAPLLDALHAAHDLLEMRLFQS</sequence>
<accession>A0AAD7UCQ6</accession>
<evidence type="ECO:0000313" key="6">
    <source>
        <dbReference type="Proteomes" id="UP001230188"/>
    </source>
</evidence>
<name>A0AAD7UCQ6_9STRA</name>
<dbReference type="HAMAP" id="MF_01384">
    <property type="entry name" value="UreD"/>
    <property type="match status" value="1"/>
</dbReference>
<dbReference type="PANTHER" id="PTHR33643:SF1">
    <property type="entry name" value="UREASE ACCESSORY PROTEIN D"/>
    <property type="match status" value="1"/>
</dbReference>
<dbReference type="InterPro" id="IPR002639">
    <property type="entry name" value="UreF"/>
</dbReference>
<evidence type="ECO:0000256" key="1">
    <source>
        <dbReference type="ARBA" id="ARBA00007177"/>
    </source>
</evidence>
<dbReference type="Pfam" id="PF01774">
    <property type="entry name" value="UreD"/>
    <property type="match status" value="1"/>
</dbReference>
<dbReference type="Gene3D" id="1.10.4190.10">
    <property type="entry name" value="Urease accessory protein UreF"/>
    <property type="match status" value="1"/>
</dbReference>
<evidence type="ECO:0000256" key="4">
    <source>
        <dbReference type="SAM" id="MobiDB-lite"/>
    </source>
</evidence>
<comment type="similarity">
    <text evidence="3">Belongs to the UreF family.</text>
</comment>
<dbReference type="InterPro" id="IPR002669">
    <property type="entry name" value="UreD"/>
</dbReference>
<evidence type="ECO:0000256" key="3">
    <source>
        <dbReference type="ARBA" id="ARBA00046339"/>
    </source>
</evidence>
<keyword evidence="2" id="KW-0143">Chaperone</keyword>
<feature type="region of interest" description="Disordered" evidence="4">
    <location>
        <begin position="305"/>
        <end position="325"/>
    </location>
</feature>
<organism evidence="5 6">
    <name type="scientific">Chrysophaeum taylorii</name>
    <dbReference type="NCBI Taxonomy" id="2483200"/>
    <lineage>
        <taxon>Eukaryota</taxon>
        <taxon>Sar</taxon>
        <taxon>Stramenopiles</taxon>
        <taxon>Ochrophyta</taxon>
        <taxon>Pelagophyceae</taxon>
        <taxon>Pelagomonadales</taxon>
        <taxon>Pelagomonadaceae</taxon>
        <taxon>Chrysophaeum</taxon>
    </lineage>
</organism>
<dbReference type="PANTHER" id="PTHR33643">
    <property type="entry name" value="UREASE ACCESSORY PROTEIN D"/>
    <property type="match status" value="1"/>
</dbReference>
<keyword evidence="6" id="KW-1185">Reference proteome</keyword>
<evidence type="ECO:0000256" key="2">
    <source>
        <dbReference type="ARBA" id="ARBA00023186"/>
    </source>
</evidence>
<proteinExistence type="inferred from homology"/>